<dbReference type="AlphaFoldDB" id="A0A7S0HK02"/>
<gene>
    <name evidence="2" type="ORF">PANT1444_LOCUS7070</name>
</gene>
<evidence type="ECO:0000313" key="2">
    <source>
        <dbReference type="EMBL" id="CAD8481395.1"/>
    </source>
</evidence>
<name>A0A7S0HK02_9EUKA</name>
<reference evidence="2" key="1">
    <citation type="submission" date="2021-01" db="EMBL/GenBank/DDBJ databases">
        <authorList>
            <person name="Corre E."/>
            <person name="Pelletier E."/>
            <person name="Niang G."/>
            <person name="Scheremetjew M."/>
            <person name="Finn R."/>
            <person name="Kale V."/>
            <person name="Holt S."/>
            <person name="Cochrane G."/>
            <person name="Meng A."/>
            <person name="Brown T."/>
            <person name="Cohen L."/>
        </authorList>
    </citation>
    <scope>NUCLEOTIDE SEQUENCE</scope>
    <source>
        <strain evidence="2">CCMP1374</strain>
    </source>
</reference>
<feature type="region of interest" description="Disordered" evidence="1">
    <location>
        <begin position="266"/>
        <end position="317"/>
    </location>
</feature>
<dbReference type="EMBL" id="HBEP01012489">
    <property type="protein sequence ID" value="CAD8481395.1"/>
    <property type="molecule type" value="Transcribed_RNA"/>
</dbReference>
<evidence type="ECO:0000256" key="1">
    <source>
        <dbReference type="SAM" id="MobiDB-lite"/>
    </source>
</evidence>
<sequence>MQAGDDGAAVESKRSRFLRPLRSASTSVAATVLLALVGPRGAARAAEPMEAPTHSATTNSRSVESAAVPFSLRTLSPRRGTIDQMEEDLANAGQVPETTQLPRDMEDLLGRGAHRQYMNRDFLFGEELTALTPLQEELDELDEYTSQGDGFVGKFKGVFTIAGTGALMYGTLRVLQQAEKTFITNEKKEMQEEMDLTGMFISIDAGEVEGAVDPKTGKNITVGGNLPKVTDPTDVAPTAGADTEATKTEAPWLLRVLGLGNSASADDDSFWEDKVAPPTQPTGASPTEGAAGEAEGEEEAAEEDDTEGIDTLEDLLG</sequence>
<feature type="compositionally biased region" description="Acidic residues" evidence="1">
    <location>
        <begin position="294"/>
        <end position="317"/>
    </location>
</feature>
<protein>
    <submittedName>
        <fullName evidence="2">Uncharacterized protein</fullName>
    </submittedName>
</protein>
<organism evidence="2">
    <name type="scientific">Phaeocystis antarctica</name>
    <dbReference type="NCBI Taxonomy" id="33657"/>
    <lineage>
        <taxon>Eukaryota</taxon>
        <taxon>Haptista</taxon>
        <taxon>Haptophyta</taxon>
        <taxon>Prymnesiophyceae</taxon>
        <taxon>Phaeocystales</taxon>
        <taxon>Phaeocystaceae</taxon>
        <taxon>Phaeocystis</taxon>
    </lineage>
</organism>
<proteinExistence type="predicted"/>
<accession>A0A7S0HK02</accession>